<keyword evidence="1" id="KW-0175">Coiled coil</keyword>
<evidence type="ECO:0000256" key="1">
    <source>
        <dbReference type="SAM" id="Coils"/>
    </source>
</evidence>
<protein>
    <submittedName>
        <fullName evidence="3">Terminase</fullName>
    </submittedName>
</protein>
<sequence length="298" mass="32618">MAKTDWAQLNAEYLREHEATGISAKDWCDSRGLNYNSARRYLKSRGQSPAQPEKYRAAAQSAQSEVRKTAQSAQSAQPKGNEGKAKRGEGRGERSSSSPHTSADSGQEPKNKMGGGRDGSGRFTLGHKESVGNSGNPNPPANIKPGMQIAKTHGGYAQFLEADELFDQAEELRLRDELIFTRARVISVTKTLKNLQQDLLDATEMTDRIALYDKILKAEQALDRNIQRIESIERTLSTLRIDAVTGPKIEADTKRIEAATRKLTAEADRLEKDGGSDTTPVSEMVSELHDMGTGGLMS</sequence>
<feature type="coiled-coil region" evidence="1">
    <location>
        <begin position="215"/>
        <end position="273"/>
    </location>
</feature>
<evidence type="ECO:0000313" key="3">
    <source>
        <dbReference type="EMBL" id="QQB19331.1"/>
    </source>
</evidence>
<evidence type="ECO:0000256" key="2">
    <source>
        <dbReference type="SAM" id="MobiDB-lite"/>
    </source>
</evidence>
<accession>A0A7T4A8R7</accession>
<feature type="compositionally biased region" description="Basic and acidic residues" evidence="2">
    <location>
        <begin position="81"/>
        <end position="94"/>
    </location>
</feature>
<feature type="compositionally biased region" description="Polar residues" evidence="2">
    <location>
        <begin position="60"/>
        <end position="78"/>
    </location>
</feature>
<feature type="region of interest" description="Disordered" evidence="2">
    <location>
        <begin position="43"/>
        <end position="144"/>
    </location>
</feature>
<organism evidence="3 4">
    <name type="scientific">Aeromonas jandaei</name>
    <dbReference type="NCBI Taxonomy" id="650"/>
    <lineage>
        <taxon>Bacteria</taxon>
        <taxon>Pseudomonadati</taxon>
        <taxon>Pseudomonadota</taxon>
        <taxon>Gammaproteobacteria</taxon>
        <taxon>Aeromonadales</taxon>
        <taxon>Aeromonadaceae</taxon>
        <taxon>Aeromonas</taxon>
    </lineage>
</organism>
<dbReference type="Proteomes" id="UP000595481">
    <property type="component" value="Chromosome"/>
</dbReference>
<name>A0A7T4A8R7_AERJA</name>
<dbReference type="EMBL" id="CP066092">
    <property type="protein sequence ID" value="QQB19331.1"/>
    <property type="molecule type" value="Genomic_DNA"/>
</dbReference>
<keyword evidence="4" id="KW-1185">Reference proteome</keyword>
<gene>
    <name evidence="3" type="ORF">I6H43_17695</name>
</gene>
<evidence type="ECO:0000313" key="4">
    <source>
        <dbReference type="Proteomes" id="UP000595481"/>
    </source>
</evidence>
<reference evidence="3 4" key="1">
    <citation type="submission" date="2020-12" db="EMBL/GenBank/DDBJ databases">
        <title>FDA dAtabase for Regulatory Grade micrObial Sequences (FDA-ARGOS): Supporting development and validation of Infectious Disease Dx tests.</title>
        <authorList>
            <person name="Sproer C."/>
            <person name="Gronow S."/>
            <person name="Severitt S."/>
            <person name="Schroder I."/>
            <person name="Tallon L."/>
            <person name="Sadzewicz L."/>
            <person name="Zhao X."/>
            <person name="Boylan J."/>
            <person name="Ott S."/>
            <person name="Bowen H."/>
            <person name="Vavikolanu K."/>
            <person name="Mehta A."/>
            <person name="Aluvathingal J."/>
            <person name="Nadendla S."/>
            <person name="Lowell S."/>
            <person name="Myers T."/>
            <person name="Yan Y."/>
            <person name="Sichtig H."/>
        </authorList>
    </citation>
    <scope>NUCLEOTIDE SEQUENCE [LARGE SCALE GENOMIC DNA]</scope>
    <source>
        <strain evidence="3 4">FDAARGOS_986</strain>
    </source>
</reference>
<proteinExistence type="predicted"/>